<comment type="caution">
    <text evidence="2">The sequence shown here is derived from an EMBL/GenBank/DDBJ whole genome shotgun (WGS) entry which is preliminary data.</text>
</comment>
<name>A0A819BA31_9BILA</name>
<dbReference type="EMBL" id="CAJOAZ010001320">
    <property type="protein sequence ID" value="CAF3798582.1"/>
    <property type="molecule type" value="Genomic_DNA"/>
</dbReference>
<accession>A0A819BA31</accession>
<evidence type="ECO:0000313" key="2">
    <source>
        <dbReference type="EMBL" id="CAF3798582.1"/>
    </source>
</evidence>
<sequence length="225" mass="26614">MLFIYIKYIFICIEIFQYCHANSTIIHLNKTFEYNVSTTDDKFDLIISQNLFEENCSYPFLTLVDLISFYSLTITNLTILPESITSLKLVHLCIYIDIKTIEKFLSIRRLIFENCTIQFLASQQHEDYDFYPKNLSLWSINQGQTDTFDQFITMINHLGPFKFDLQISNCFKPILSFNDFIPLRTQFIFLSITCEYFQIDKPFDNKTRDAIYLTPTLIINIQSSH</sequence>
<gene>
    <name evidence="1" type="ORF">JYZ213_LOCUS24147</name>
    <name evidence="2" type="ORF">OXD698_LOCUS18113</name>
</gene>
<reference evidence="2" key="1">
    <citation type="submission" date="2021-02" db="EMBL/GenBank/DDBJ databases">
        <authorList>
            <person name="Nowell W R."/>
        </authorList>
    </citation>
    <scope>NUCLEOTIDE SEQUENCE</scope>
</reference>
<dbReference type="EMBL" id="CAJNOG010000293">
    <property type="protein sequence ID" value="CAF1151810.1"/>
    <property type="molecule type" value="Genomic_DNA"/>
</dbReference>
<proteinExistence type="predicted"/>
<evidence type="ECO:0000313" key="3">
    <source>
        <dbReference type="Proteomes" id="UP000663844"/>
    </source>
</evidence>
<organism evidence="2 3">
    <name type="scientific">Adineta steineri</name>
    <dbReference type="NCBI Taxonomy" id="433720"/>
    <lineage>
        <taxon>Eukaryota</taxon>
        <taxon>Metazoa</taxon>
        <taxon>Spiralia</taxon>
        <taxon>Gnathifera</taxon>
        <taxon>Rotifera</taxon>
        <taxon>Eurotatoria</taxon>
        <taxon>Bdelloidea</taxon>
        <taxon>Adinetida</taxon>
        <taxon>Adinetidae</taxon>
        <taxon>Adineta</taxon>
    </lineage>
</organism>
<dbReference type="AlphaFoldDB" id="A0A819BA31"/>
<protein>
    <submittedName>
        <fullName evidence="2">Uncharacterized protein</fullName>
    </submittedName>
</protein>
<evidence type="ECO:0000313" key="1">
    <source>
        <dbReference type="EMBL" id="CAF1151810.1"/>
    </source>
</evidence>
<dbReference type="Proteomes" id="UP000663844">
    <property type="component" value="Unassembled WGS sequence"/>
</dbReference>
<dbReference type="Proteomes" id="UP000663845">
    <property type="component" value="Unassembled WGS sequence"/>
</dbReference>